<dbReference type="EMBL" id="WWCU01000008">
    <property type="protein sequence ID" value="MYN07682.1"/>
    <property type="molecule type" value="Genomic_DNA"/>
</dbReference>
<feature type="domain" description="Type IV / VI secretion system DotU" evidence="1">
    <location>
        <begin position="31"/>
        <end position="228"/>
    </location>
</feature>
<organism evidence="2 3">
    <name type="scientific">Pseudoduganella aquatica</name>
    <dbReference type="NCBI Taxonomy" id="2660641"/>
    <lineage>
        <taxon>Bacteria</taxon>
        <taxon>Pseudomonadati</taxon>
        <taxon>Pseudomonadota</taxon>
        <taxon>Betaproteobacteria</taxon>
        <taxon>Burkholderiales</taxon>
        <taxon>Oxalobacteraceae</taxon>
        <taxon>Telluria group</taxon>
        <taxon>Pseudoduganella</taxon>
    </lineage>
</organism>
<dbReference type="Pfam" id="PF09850">
    <property type="entry name" value="DotU"/>
    <property type="match status" value="1"/>
</dbReference>
<dbReference type="InterPro" id="IPR017732">
    <property type="entry name" value="T4/T6SS_DotU"/>
</dbReference>
<dbReference type="Gene3D" id="1.25.40.590">
    <property type="entry name" value="Type IV / VI secretion system, DotU"/>
    <property type="match status" value="1"/>
</dbReference>
<dbReference type="AlphaFoldDB" id="A0A7X4HCB0"/>
<dbReference type="Proteomes" id="UP000450676">
    <property type="component" value="Unassembled WGS sequence"/>
</dbReference>
<gene>
    <name evidence="2" type="ORF">GTP77_10030</name>
</gene>
<keyword evidence="3" id="KW-1185">Reference proteome</keyword>
<sequence>MSAQIERRAAPTLFGGRAAPGATAGPRIESLLDLMHEGFYVLFMLKNGSAPPGEHEFADKVAQFLSGFENEARRLRASAEDIEAAKYAYCAALDEIILASGFPIRAPWERRPLQLTVFGDQLAGEHFFDRLEALRSQGGARLQALQVFHLCLLLGFKGKFALDSSDKLACLTARLGDEIAHIKGKSRGFAPRAERPDQVAHKLRSDVPLWTLSALFALAALGVYIGMKSSLDQATQQSMAGYGNLVKLAPRPANLTVTLP</sequence>
<dbReference type="PANTHER" id="PTHR38033">
    <property type="entry name" value="MEMBRANE PROTEIN-RELATED"/>
    <property type="match status" value="1"/>
</dbReference>
<comment type="caution">
    <text evidence="2">The sequence shown here is derived from an EMBL/GenBank/DDBJ whole genome shotgun (WGS) entry which is preliminary data.</text>
</comment>
<dbReference type="NCBIfam" id="TIGR03349">
    <property type="entry name" value="IV_VI_DotU"/>
    <property type="match status" value="1"/>
</dbReference>
<evidence type="ECO:0000259" key="1">
    <source>
        <dbReference type="Pfam" id="PF09850"/>
    </source>
</evidence>
<protein>
    <submittedName>
        <fullName evidence="2">DotU family type IV/VI secretion system protein</fullName>
    </submittedName>
</protein>
<accession>A0A7X4HCB0</accession>
<evidence type="ECO:0000313" key="2">
    <source>
        <dbReference type="EMBL" id="MYN07682.1"/>
    </source>
</evidence>
<dbReference type="RefSeq" id="WP_161072020.1">
    <property type="nucleotide sequence ID" value="NZ_CP086370.1"/>
</dbReference>
<proteinExistence type="predicted"/>
<dbReference type="NCBIfam" id="NF038228">
    <property type="entry name" value="IcmH_DotU_IVB"/>
    <property type="match status" value="1"/>
</dbReference>
<name>A0A7X4HCB0_9BURK</name>
<evidence type="ECO:0000313" key="3">
    <source>
        <dbReference type="Proteomes" id="UP000450676"/>
    </source>
</evidence>
<dbReference type="PANTHER" id="PTHR38033:SF1">
    <property type="entry name" value="DOTU FAMILY TYPE IV_VI SECRETION SYSTEM PROTEIN"/>
    <property type="match status" value="1"/>
</dbReference>
<reference evidence="2 3" key="1">
    <citation type="submission" date="2019-12" db="EMBL/GenBank/DDBJ databases">
        <title>Novel species isolated from a subtropical stream in China.</title>
        <authorList>
            <person name="Lu H."/>
        </authorList>
    </citation>
    <scope>NUCLEOTIDE SEQUENCE [LARGE SCALE GENOMIC DNA]</scope>
    <source>
        <strain evidence="2 3">FT127W</strain>
    </source>
</reference>
<dbReference type="InterPro" id="IPR038522">
    <property type="entry name" value="T4/T6SS_DotU_sf"/>
</dbReference>